<sequence>MLSTTGKVANVHEEHMQKVNLVMTEYEYKEYEKVIEVLNIDIKVMKN</sequence>
<reference evidence="1 2" key="1">
    <citation type="submission" date="2016-08" db="EMBL/GenBank/DDBJ databases">
        <authorList>
            <person name="Seilhamer J.J."/>
        </authorList>
    </citation>
    <scope>NUCLEOTIDE SEQUENCE [LARGE SCALE GENOMIC DNA]</scope>
    <source>
        <strain evidence="1 2">IEBC_T61001</strain>
    </source>
</reference>
<accession>A0A1C4E2L5</accession>
<dbReference type="EMBL" id="FMBI01000030">
    <property type="protein sequence ID" value="SCC37856.1"/>
    <property type="molecule type" value="Genomic_DNA"/>
</dbReference>
<organism evidence="1 2">
    <name type="scientific">Bacillus thuringiensis</name>
    <dbReference type="NCBI Taxonomy" id="1428"/>
    <lineage>
        <taxon>Bacteria</taxon>
        <taxon>Bacillati</taxon>
        <taxon>Bacillota</taxon>
        <taxon>Bacilli</taxon>
        <taxon>Bacillales</taxon>
        <taxon>Bacillaceae</taxon>
        <taxon>Bacillus</taxon>
        <taxon>Bacillus cereus group</taxon>
    </lineage>
</organism>
<dbReference type="RefSeq" id="WP_179192150.1">
    <property type="nucleotide sequence ID" value="NZ_FMBI01000030.1"/>
</dbReference>
<evidence type="ECO:0000313" key="2">
    <source>
        <dbReference type="Proteomes" id="UP000195991"/>
    </source>
</evidence>
<dbReference type="Proteomes" id="UP000195991">
    <property type="component" value="Unassembled WGS sequence"/>
</dbReference>
<protein>
    <submittedName>
        <fullName evidence="1">Uncharacterized protein</fullName>
    </submittedName>
</protein>
<dbReference type="AlphaFoldDB" id="A0A1C4E2L5"/>
<gene>
    <name evidence="1" type="ORF">BTT61001_02845</name>
</gene>
<proteinExistence type="predicted"/>
<evidence type="ECO:0000313" key="1">
    <source>
        <dbReference type="EMBL" id="SCC37856.1"/>
    </source>
</evidence>
<name>A0A1C4E2L5_BACTU</name>